<evidence type="ECO:0000313" key="2">
    <source>
        <dbReference type="Proteomes" id="UP001239680"/>
    </source>
</evidence>
<protein>
    <submittedName>
        <fullName evidence="1">Helix-turn-helix transcriptional regulator</fullName>
    </submittedName>
</protein>
<reference evidence="1 2" key="1">
    <citation type="submission" date="2023-08" db="EMBL/GenBank/DDBJ databases">
        <title>Characterization of two Paracoccaceae strains isolated from Phycosphere and proposal of Xinfangfangia lacusdiani sp. nov.</title>
        <authorList>
            <person name="Deng Y."/>
            <person name="Zhang Y.Q."/>
        </authorList>
    </citation>
    <scope>NUCLEOTIDE SEQUENCE [LARGE SCALE GENOMIC DNA]</scope>
    <source>
        <strain evidence="1 2">CPCC 101601</strain>
    </source>
</reference>
<organism evidence="1 2">
    <name type="scientific">Pseudogemmobacter lacusdianii</name>
    <dbReference type="NCBI Taxonomy" id="3069608"/>
    <lineage>
        <taxon>Bacteria</taxon>
        <taxon>Pseudomonadati</taxon>
        <taxon>Pseudomonadota</taxon>
        <taxon>Alphaproteobacteria</taxon>
        <taxon>Rhodobacterales</taxon>
        <taxon>Paracoccaceae</taxon>
        <taxon>Pseudogemmobacter</taxon>
    </lineage>
</organism>
<dbReference type="Gene3D" id="1.10.260.40">
    <property type="entry name" value="lambda repressor-like DNA-binding domains"/>
    <property type="match status" value="1"/>
</dbReference>
<sequence>MSRKAASNNDYFSTNLRQLCATKPSVSAVCRDVGLNRQQFERYLTGAAMPSAHNLRRLCAYFAVEESQLLAPPSTTPSPARPPETAGDPSAFAQALRMQPDELPQLRHYCGSYQYHFLSPTWPGKIQTSVLQIYESERRILSRYLGRVRDPKFGTVMRSRFNGQLVLRSGRIFVMECSRDVVDSFAQTILFPAHRHSANYLTGMAFGIGWLPHRGPFASHVILRRLRPTQSMREAVAHCGLYAPDSRALDPIVRKFFGEDALPYVSEHL</sequence>
<accession>A0ABU0VTS3</accession>
<comment type="caution">
    <text evidence="1">The sequence shown here is derived from an EMBL/GenBank/DDBJ whole genome shotgun (WGS) entry which is preliminary data.</text>
</comment>
<gene>
    <name evidence="1" type="ORF">Q9295_01995</name>
</gene>
<name>A0ABU0VTS3_9RHOB</name>
<dbReference type="EMBL" id="JAVDBT010000002">
    <property type="protein sequence ID" value="MDQ2065131.1"/>
    <property type="molecule type" value="Genomic_DNA"/>
</dbReference>
<dbReference type="Proteomes" id="UP001239680">
    <property type="component" value="Unassembled WGS sequence"/>
</dbReference>
<proteinExistence type="predicted"/>
<keyword evidence="2" id="KW-1185">Reference proteome</keyword>
<dbReference type="InterPro" id="IPR010982">
    <property type="entry name" value="Lambda_DNA-bd_dom_sf"/>
</dbReference>
<dbReference type="RefSeq" id="WP_306678826.1">
    <property type="nucleotide sequence ID" value="NZ_JAVDBT010000002.1"/>
</dbReference>
<evidence type="ECO:0000313" key="1">
    <source>
        <dbReference type="EMBL" id="MDQ2065131.1"/>
    </source>
</evidence>